<evidence type="ECO:0000313" key="1">
    <source>
        <dbReference type="EMBL" id="CAG8759422.1"/>
    </source>
</evidence>
<dbReference type="AlphaFoldDB" id="A0A9N9NQ25"/>
<gene>
    <name evidence="1" type="ORF">RFULGI_LOCUS14196</name>
</gene>
<dbReference type="OrthoDB" id="10261556at2759"/>
<proteinExistence type="predicted"/>
<name>A0A9N9NQ25_9GLOM</name>
<comment type="caution">
    <text evidence="1">The sequence shown here is derived from an EMBL/GenBank/DDBJ whole genome shotgun (WGS) entry which is preliminary data.</text>
</comment>
<accession>A0A9N9NQ25</accession>
<dbReference type="EMBL" id="CAJVPZ010040352">
    <property type="protein sequence ID" value="CAG8759422.1"/>
    <property type="molecule type" value="Genomic_DNA"/>
</dbReference>
<keyword evidence="2" id="KW-1185">Reference proteome</keyword>
<protein>
    <submittedName>
        <fullName evidence="1">16164_t:CDS:1</fullName>
    </submittedName>
</protein>
<reference evidence="1" key="1">
    <citation type="submission" date="2021-06" db="EMBL/GenBank/DDBJ databases">
        <authorList>
            <person name="Kallberg Y."/>
            <person name="Tangrot J."/>
            <person name="Rosling A."/>
        </authorList>
    </citation>
    <scope>NUCLEOTIDE SEQUENCE</scope>
    <source>
        <strain evidence="1">IN212</strain>
    </source>
</reference>
<feature type="non-terminal residue" evidence="1">
    <location>
        <position position="151"/>
    </location>
</feature>
<evidence type="ECO:0000313" key="2">
    <source>
        <dbReference type="Proteomes" id="UP000789396"/>
    </source>
</evidence>
<dbReference type="Proteomes" id="UP000789396">
    <property type="component" value="Unassembled WGS sequence"/>
</dbReference>
<sequence length="151" mass="17444">EVEKAGHDNLPAKSVVFYSRNNVKTLYKIVAGNQESKDKAVTCDLKECTLFILDVTEELIELGYKGRINRSDIIDIFCCAKTIHITSCRFDQLRTYQKDYERRPVLKLTKDEAKHLFDDLVVRGIIVTDIIIAHMTDFIYFIKQRKGVEIA</sequence>
<dbReference type="InterPro" id="IPR036388">
    <property type="entry name" value="WH-like_DNA-bd_sf"/>
</dbReference>
<organism evidence="1 2">
    <name type="scientific">Racocetra fulgida</name>
    <dbReference type="NCBI Taxonomy" id="60492"/>
    <lineage>
        <taxon>Eukaryota</taxon>
        <taxon>Fungi</taxon>
        <taxon>Fungi incertae sedis</taxon>
        <taxon>Mucoromycota</taxon>
        <taxon>Glomeromycotina</taxon>
        <taxon>Glomeromycetes</taxon>
        <taxon>Diversisporales</taxon>
        <taxon>Gigasporaceae</taxon>
        <taxon>Racocetra</taxon>
    </lineage>
</organism>
<dbReference type="Gene3D" id="1.10.10.10">
    <property type="entry name" value="Winged helix-like DNA-binding domain superfamily/Winged helix DNA-binding domain"/>
    <property type="match status" value="1"/>
</dbReference>